<evidence type="ECO:0000259" key="2">
    <source>
        <dbReference type="Pfam" id="PF09762"/>
    </source>
</evidence>
<evidence type="ECO:0000313" key="3">
    <source>
        <dbReference type="EMBL" id="KAL0915350.1"/>
    </source>
</evidence>
<feature type="domain" description="CCDC93 coiled-coil" evidence="2">
    <location>
        <begin position="300"/>
        <end position="382"/>
    </location>
</feature>
<reference evidence="3 4" key="1">
    <citation type="journal article" date="2024" name="Plant Biotechnol. J.">
        <title>Dendrobium thyrsiflorum genome and its molecular insights into genes involved in important horticultural traits.</title>
        <authorList>
            <person name="Chen B."/>
            <person name="Wang J.Y."/>
            <person name="Zheng P.J."/>
            <person name="Li K.L."/>
            <person name="Liang Y.M."/>
            <person name="Chen X.F."/>
            <person name="Zhang C."/>
            <person name="Zhao X."/>
            <person name="He X."/>
            <person name="Zhang G.Q."/>
            <person name="Liu Z.J."/>
            <person name="Xu Q."/>
        </authorList>
    </citation>
    <scope>NUCLEOTIDE SEQUENCE [LARGE SCALE GENOMIC DNA]</scope>
    <source>
        <strain evidence="3">GZMU011</strain>
    </source>
</reference>
<organism evidence="3 4">
    <name type="scientific">Dendrobium thyrsiflorum</name>
    <name type="common">Pinecone-like raceme dendrobium</name>
    <name type="synonym">Orchid</name>
    <dbReference type="NCBI Taxonomy" id="117978"/>
    <lineage>
        <taxon>Eukaryota</taxon>
        <taxon>Viridiplantae</taxon>
        <taxon>Streptophyta</taxon>
        <taxon>Embryophyta</taxon>
        <taxon>Tracheophyta</taxon>
        <taxon>Spermatophyta</taxon>
        <taxon>Magnoliopsida</taxon>
        <taxon>Liliopsida</taxon>
        <taxon>Asparagales</taxon>
        <taxon>Orchidaceae</taxon>
        <taxon>Epidendroideae</taxon>
        <taxon>Malaxideae</taxon>
        <taxon>Dendrobiinae</taxon>
        <taxon>Dendrobium</taxon>
    </lineage>
</organism>
<gene>
    <name evidence="3" type="ORF">M5K25_015762</name>
</gene>
<dbReference type="PANTHER" id="PTHR16441">
    <property type="entry name" value="FIDIPIDINE"/>
    <property type="match status" value="1"/>
</dbReference>
<dbReference type="InterPro" id="IPR019159">
    <property type="entry name" value="CCDC93_CC"/>
</dbReference>
<feature type="compositionally biased region" description="Polar residues" evidence="1">
    <location>
        <begin position="86"/>
        <end position="101"/>
    </location>
</feature>
<keyword evidence="4" id="KW-1185">Reference proteome</keyword>
<name>A0ABD0US22_DENTH</name>
<dbReference type="PANTHER" id="PTHR16441:SF0">
    <property type="entry name" value="COILED-COIL DOMAIN-CONTAINING PROTEIN 93"/>
    <property type="match status" value="1"/>
</dbReference>
<feature type="region of interest" description="Disordered" evidence="1">
    <location>
        <begin position="82"/>
        <end position="101"/>
    </location>
</feature>
<protein>
    <recommendedName>
        <fullName evidence="2">CCDC93 coiled-coil domain-containing protein</fullName>
    </recommendedName>
</protein>
<dbReference type="Pfam" id="PF09762">
    <property type="entry name" value="CCDC93_CC"/>
    <property type="match status" value="1"/>
</dbReference>
<dbReference type="Proteomes" id="UP001552299">
    <property type="component" value="Unassembled WGS sequence"/>
</dbReference>
<accession>A0ABD0US22</accession>
<evidence type="ECO:0000313" key="4">
    <source>
        <dbReference type="Proteomes" id="UP001552299"/>
    </source>
</evidence>
<dbReference type="EMBL" id="JANQDX010000012">
    <property type="protein sequence ID" value="KAL0915350.1"/>
    <property type="molecule type" value="Genomic_DNA"/>
</dbReference>
<dbReference type="InterPro" id="IPR039116">
    <property type="entry name" value="CCDC93"/>
</dbReference>
<proteinExistence type="predicted"/>
<dbReference type="AlphaFoldDB" id="A0ABD0US22"/>
<evidence type="ECO:0000256" key="1">
    <source>
        <dbReference type="SAM" id="MobiDB-lite"/>
    </source>
</evidence>
<comment type="caution">
    <text evidence="3">The sequence shown here is derived from an EMBL/GenBank/DDBJ whole genome shotgun (WGS) entry which is preliminary data.</text>
</comment>
<sequence length="542" mass="61662">MEYVKKAKDRDKVVNLDSTRINQRKLLAPSPCSASGRKAQILHGIGMQDDEDVGWRCRMSGEEAMRWTAAVLEGFGLRRRAETAAGRNSGQNRRAVNNSCGRSAQDGMLTGSCGLLEDCEQQDRFLETPRQTYELRLKTGDGEEDFPSHLLHGIQDGESDRQQLDKEDLERQASGLESKKLISDDEISNLSRRQCEPIDLDSHLENSTNNSELLESNGGDAVIDWRATAKMISDKELATKMKENLSIRCQLDDVPVQTELIQYVLSLFHFTFPLPMVLGSNRQLENWRAGSSSRIEDPLYERRFSELYAQIQEKHHVTRRHYTTYNALLEIKELMLKEASLLNSINLQSRKQRFKNAMTTPSGRSKFLDTMEAIVKGAKHTLHTPKTLPPLGPEEMSSLLQLLSTTEMSLPTFVSWLRGDAATSFSSTLRWSCRPSFRLLAWQRCRPLLYSTSKSFAQRLFPKLFSKSSNTTKQRTTMCRLIENNRVKPLTPLDTLKEDLPQPYILSPPKWFGLSHEHRDSLILLSSSLIGKMSFAIELLTF</sequence>